<dbReference type="EMBL" id="JBEDUW010000001">
    <property type="protein sequence ID" value="KAK9950055.1"/>
    <property type="molecule type" value="Genomic_DNA"/>
</dbReference>
<proteinExistence type="predicted"/>
<accession>A0AAW1YMT4</accession>
<protein>
    <submittedName>
        <fullName evidence="1">Uncharacterized protein</fullName>
    </submittedName>
</protein>
<evidence type="ECO:0000313" key="2">
    <source>
        <dbReference type="Proteomes" id="UP001457282"/>
    </source>
</evidence>
<evidence type="ECO:0000313" key="1">
    <source>
        <dbReference type="EMBL" id="KAK9950055.1"/>
    </source>
</evidence>
<dbReference type="AlphaFoldDB" id="A0AAW1YMT4"/>
<name>A0AAW1YMT4_RUBAR</name>
<keyword evidence="2" id="KW-1185">Reference proteome</keyword>
<reference evidence="1 2" key="1">
    <citation type="journal article" date="2023" name="G3 (Bethesda)">
        <title>A chromosome-length genome assembly and annotation of blackberry (Rubus argutus, cv. 'Hillquist').</title>
        <authorList>
            <person name="Bruna T."/>
            <person name="Aryal R."/>
            <person name="Dudchenko O."/>
            <person name="Sargent D.J."/>
            <person name="Mead D."/>
            <person name="Buti M."/>
            <person name="Cavallini A."/>
            <person name="Hytonen T."/>
            <person name="Andres J."/>
            <person name="Pham M."/>
            <person name="Weisz D."/>
            <person name="Mascagni F."/>
            <person name="Usai G."/>
            <person name="Natali L."/>
            <person name="Bassil N."/>
            <person name="Fernandez G.E."/>
            <person name="Lomsadze A."/>
            <person name="Armour M."/>
            <person name="Olukolu B."/>
            <person name="Poorten T."/>
            <person name="Britton C."/>
            <person name="Davik J."/>
            <person name="Ashrafi H."/>
            <person name="Aiden E.L."/>
            <person name="Borodovsky M."/>
            <person name="Worthington M."/>
        </authorList>
    </citation>
    <scope>NUCLEOTIDE SEQUENCE [LARGE SCALE GENOMIC DNA]</scope>
    <source>
        <strain evidence="1">PI 553951</strain>
    </source>
</reference>
<gene>
    <name evidence="1" type="ORF">M0R45_005561</name>
</gene>
<organism evidence="1 2">
    <name type="scientific">Rubus argutus</name>
    <name type="common">Southern blackberry</name>
    <dbReference type="NCBI Taxonomy" id="59490"/>
    <lineage>
        <taxon>Eukaryota</taxon>
        <taxon>Viridiplantae</taxon>
        <taxon>Streptophyta</taxon>
        <taxon>Embryophyta</taxon>
        <taxon>Tracheophyta</taxon>
        <taxon>Spermatophyta</taxon>
        <taxon>Magnoliopsida</taxon>
        <taxon>eudicotyledons</taxon>
        <taxon>Gunneridae</taxon>
        <taxon>Pentapetalae</taxon>
        <taxon>rosids</taxon>
        <taxon>fabids</taxon>
        <taxon>Rosales</taxon>
        <taxon>Rosaceae</taxon>
        <taxon>Rosoideae</taxon>
        <taxon>Rosoideae incertae sedis</taxon>
        <taxon>Rubus</taxon>
    </lineage>
</organism>
<comment type="caution">
    <text evidence="1">The sequence shown here is derived from an EMBL/GenBank/DDBJ whole genome shotgun (WGS) entry which is preliminary data.</text>
</comment>
<dbReference type="Proteomes" id="UP001457282">
    <property type="component" value="Unassembled WGS sequence"/>
</dbReference>
<sequence>MVVVSFCGPPFPFTLPCMVFRANVLHALSTSLFSNVLELFTLGNIIPSPYVLMPSPSKTVVLVLSSKGERGSKEADSQCLHMFWAFWLSQLVPLTYNALGLEREEDGLV</sequence>